<proteinExistence type="predicted"/>
<dbReference type="InterPro" id="IPR050814">
    <property type="entry name" value="Myo-inositol_Transporter"/>
</dbReference>
<dbReference type="InterPro" id="IPR020846">
    <property type="entry name" value="MFS_dom"/>
</dbReference>
<gene>
    <name evidence="1" type="primary">PMT2</name>
    <name evidence="1" type="ORF">SO694_00091020</name>
</gene>
<accession>A0ABR1FRY6</accession>
<sequence>MDALDTEPPGEDDALIASRVRFLAGLACLNSVALGFQIGAVSAAAPLIQDTYDLNSFQLEMYEAAISAAAILGAVLAGVVSEPVGRLKAFQISSVLFIAGSLMQAVSFGYYMLMVGVCIVGVAVGFGLSVDPIYIAEISPQGDRGYFVTWSEIAITGGQVLGFAAGLVIEIIFSSWSGSWRIIIGCGALTPIALFLAVAFVIPESPRWLAIHGRVDEARAVLAGLGLSRGAVDRTLEDIAEEQRIAPAEDASVVGLLTQRRALKPAVKRILLVGVGAAVAQQLSGCDAIFYNFLFSLEAVGINSTWISYSILLGLGVVKLCTAILSCHLLDSVGRRPLILASATGTAATLYVLALFYAFCTTLKGNVAYQAGIIFFYYVYIFVFELGLGPGCWLIPSEVFYNAIRMRAMTLATFANRCTTTGVVATAISIEDAWSWAGYFAWYASTAAAGAAFLWIYLPETKGKSLETMYAHFEAITGSEEHSRPFTPSPFQRSLDGAGDAKAAAAARDQAASASKIV</sequence>
<dbReference type="EMBL" id="JBBJCI010000255">
    <property type="protein sequence ID" value="KAK7237050.1"/>
    <property type="molecule type" value="Genomic_DNA"/>
</dbReference>
<evidence type="ECO:0000313" key="2">
    <source>
        <dbReference type="Proteomes" id="UP001363151"/>
    </source>
</evidence>
<keyword evidence="1" id="KW-0762">Sugar transport</keyword>
<dbReference type="PRINTS" id="PR00171">
    <property type="entry name" value="SUGRTRNSPORT"/>
</dbReference>
<reference evidence="1 2" key="1">
    <citation type="submission" date="2024-03" db="EMBL/GenBank/DDBJ databases">
        <title>Aureococcus anophagefferens CCMP1851 and Kratosvirus quantuckense: Draft genome of a second virus-susceptible host strain in the model system.</title>
        <authorList>
            <person name="Chase E."/>
            <person name="Truchon A.R."/>
            <person name="Schepens W."/>
            <person name="Wilhelm S.W."/>
        </authorList>
    </citation>
    <scope>NUCLEOTIDE SEQUENCE [LARGE SCALE GENOMIC DNA]</scope>
    <source>
        <strain evidence="1 2">CCMP1851</strain>
    </source>
</reference>
<dbReference type="InterPro" id="IPR036259">
    <property type="entry name" value="MFS_trans_sf"/>
</dbReference>
<dbReference type="GO" id="GO:0016020">
    <property type="term" value="C:membrane"/>
    <property type="evidence" value="ECO:0007669"/>
    <property type="project" value="UniProtKB-SubCell"/>
</dbReference>
<evidence type="ECO:0000313" key="1">
    <source>
        <dbReference type="EMBL" id="KAK7237050.1"/>
    </source>
</evidence>
<protein>
    <submittedName>
        <fullName evidence="1">Glucose transporter</fullName>
    </submittedName>
</protein>
<dbReference type="SUPFAM" id="SSF103473">
    <property type="entry name" value="MFS general substrate transporter"/>
    <property type="match status" value="1"/>
</dbReference>
<dbReference type="InterPro" id="IPR005828">
    <property type="entry name" value="MFS_sugar_transport-like"/>
</dbReference>
<dbReference type="InterPro" id="IPR005829">
    <property type="entry name" value="Sugar_transporter_CS"/>
</dbReference>
<dbReference type="PROSITE" id="PS50850">
    <property type="entry name" value="MFS"/>
    <property type="match status" value="1"/>
</dbReference>
<dbReference type="KEGG" id="aaf:AURANDRAFT_27515"/>
<organism evidence="1 2">
    <name type="scientific">Aureococcus anophagefferens</name>
    <name type="common">Harmful bloom alga</name>
    <dbReference type="NCBI Taxonomy" id="44056"/>
    <lineage>
        <taxon>Eukaryota</taxon>
        <taxon>Sar</taxon>
        <taxon>Stramenopiles</taxon>
        <taxon>Ochrophyta</taxon>
        <taxon>Pelagophyceae</taxon>
        <taxon>Pelagomonadales</taxon>
        <taxon>Pelagomonadaceae</taxon>
        <taxon>Aureococcus</taxon>
    </lineage>
</organism>
<dbReference type="Gene3D" id="1.20.1250.20">
    <property type="entry name" value="MFS general substrate transporter like domains"/>
    <property type="match status" value="1"/>
</dbReference>
<keyword evidence="1" id="KW-0813">Transport</keyword>
<dbReference type="GO" id="GO:0022857">
    <property type="term" value="F:transmembrane transporter activity"/>
    <property type="evidence" value="ECO:0007669"/>
    <property type="project" value="InterPro"/>
</dbReference>
<keyword evidence="2" id="KW-1185">Reference proteome</keyword>
<dbReference type="PROSITE" id="PS00217">
    <property type="entry name" value="SUGAR_TRANSPORT_2"/>
    <property type="match status" value="1"/>
</dbReference>
<dbReference type="PANTHER" id="PTHR48020">
    <property type="entry name" value="PROTON MYO-INOSITOL COTRANSPORTER"/>
    <property type="match status" value="1"/>
</dbReference>
<dbReference type="PANTHER" id="PTHR48020:SF49">
    <property type="entry name" value="SUGAR TRANSPORTER"/>
    <property type="match status" value="1"/>
</dbReference>
<name>A0ABR1FRY6_AURAN</name>
<dbReference type="Pfam" id="PF00083">
    <property type="entry name" value="Sugar_tr"/>
    <property type="match status" value="1"/>
</dbReference>
<dbReference type="InterPro" id="IPR003663">
    <property type="entry name" value="Sugar/inositol_transpt"/>
</dbReference>
<dbReference type="Proteomes" id="UP001363151">
    <property type="component" value="Unassembled WGS sequence"/>
</dbReference>
<comment type="caution">
    <text evidence="1">The sequence shown here is derived from an EMBL/GenBank/DDBJ whole genome shotgun (WGS) entry which is preliminary data.</text>
</comment>